<organism evidence="4 5">
    <name type="scientific">Olivibacter domesticus</name>
    <name type="common">Pseudosphingobacterium domesticum</name>
    <dbReference type="NCBI Taxonomy" id="407022"/>
    <lineage>
        <taxon>Bacteria</taxon>
        <taxon>Pseudomonadati</taxon>
        <taxon>Bacteroidota</taxon>
        <taxon>Sphingobacteriia</taxon>
        <taxon>Sphingobacteriales</taxon>
        <taxon>Sphingobacteriaceae</taxon>
        <taxon>Olivibacter</taxon>
    </lineage>
</organism>
<sequence>MRQLRHKIIGTILISLFLSGWLTAQEKPNIIVILADDLGYSDIGCYGSEIPTPNLDALAKNGIRFTQFYNTARCCPSRATLLTGLYSHQAGVGHMVQDQGSDHEAYRGQLNNRSVTIAEVLKSAGYFTAMTGKWHVGFEHGVTPVNRGFDRSLAAPAGGFYHADKRSRLFLDGRELDVNNAPEIPKNWYSTDLWTDYGLKFIDEALTEKKPFLLYLAHNAPHFPVQAPEEEIAQFRGKYLQGWDKLREARYKKQLALGLIDSSLKLAPDNPIIYKWDTLSDAKKKQYDDMMAIYAAVINHLDKSIGVLVDGLKKRGVFENTVILFVSDNGGNAEPGIDGRYEGDQPGQVFSNVFIGQGWAQAACTPFWMYKHHTHEGGISSPAIVSWPAGIPRKRNGTFEKQPAHLIDILPTLVDLSKATYPTEYKGNKIQATEGISLKPAFIGKPTNRKNPIFWEHEGNRAIRDGKWKLVAERSEKWQLYDLEADRTELHDLSVQYPTIVADLEVKYKEWYKRVHAEPFDKPLNKWFYDYNKLKADSQFSQLK</sequence>
<evidence type="ECO:0000313" key="4">
    <source>
        <dbReference type="EMBL" id="SEL53548.1"/>
    </source>
</evidence>
<dbReference type="EMBL" id="FOAF01000002">
    <property type="protein sequence ID" value="SEL53548.1"/>
    <property type="molecule type" value="Genomic_DNA"/>
</dbReference>
<evidence type="ECO:0000256" key="2">
    <source>
        <dbReference type="ARBA" id="ARBA00022801"/>
    </source>
</evidence>
<keyword evidence="5" id="KW-1185">Reference proteome</keyword>
<dbReference type="PANTHER" id="PTHR42693:SF53">
    <property type="entry name" value="ENDO-4-O-SULFATASE"/>
    <property type="match status" value="1"/>
</dbReference>
<evidence type="ECO:0000313" key="5">
    <source>
        <dbReference type="Proteomes" id="UP000199421"/>
    </source>
</evidence>
<dbReference type="InterPro" id="IPR050738">
    <property type="entry name" value="Sulfatase"/>
</dbReference>
<proteinExistence type="inferred from homology"/>
<dbReference type="InterPro" id="IPR017850">
    <property type="entry name" value="Alkaline_phosphatase_core_sf"/>
</dbReference>
<dbReference type="PANTHER" id="PTHR42693">
    <property type="entry name" value="ARYLSULFATASE FAMILY MEMBER"/>
    <property type="match status" value="1"/>
</dbReference>
<dbReference type="CDD" id="cd16025">
    <property type="entry name" value="PAS_like"/>
    <property type="match status" value="1"/>
</dbReference>
<name>A0A1H7R0N5_OLID1</name>
<evidence type="ECO:0000256" key="1">
    <source>
        <dbReference type="ARBA" id="ARBA00008779"/>
    </source>
</evidence>
<accession>A0A1H7R0N5</accession>
<evidence type="ECO:0000259" key="3">
    <source>
        <dbReference type="Pfam" id="PF00884"/>
    </source>
</evidence>
<dbReference type="FunFam" id="3.40.720.10:FF:000047">
    <property type="entry name" value="Arylsulfatase"/>
    <property type="match status" value="1"/>
</dbReference>
<protein>
    <submittedName>
        <fullName evidence="4">Arylsulfatase</fullName>
    </submittedName>
</protein>
<dbReference type="RefSeq" id="WP_093325302.1">
    <property type="nucleotide sequence ID" value="NZ_FOAF01000002.1"/>
</dbReference>
<dbReference type="Pfam" id="PF00884">
    <property type="entry name" value="Sulfatase"/>
    <property type="match status" value="1"/>
</dbReference>
<dbReference type="InterPro" id="IPR000917">
    <property type="entry name" value="Sulfatase_N"/>
</dbReference>
<keyword evidence="2" id="KW-0378">Hydrolase</keyword>
<reference evidence="5" key="1">
    <citation type="submission" date="2016-10" db="EMBL/GenBank/DDBJ databases">
        <authorList>
            <person name="Varghese N."/>
            <person name="Submissions S."/>
        </authorList>
    </citation>
    <scope>NUCLEOTIDE SEQUENCE [LARGE SCALE GENOMIC DNA]</scope>
    <source>
        <strain evidence="5">DSM 18733</strain>
    </source>
</reference>
<dbReference type="OrthoDB" id="9803751at2"/>
<dbReference type="SUPFAM" id="SSF53649">
    <property type="entry name" value="Alkaline phosphatase-like"/>
    <property type="match status" value="1"/>
</dbReference>
<dbReference type="Gene3D" id="3.40.720.10">
    <property type="entry name" value="Alkaline Phosphatase, subunit A"/>
    <property type="match status" value="1"/>
</dbReference>
<dbReference type="Gene3D" id="3.30.1120.10">
    <property type="match status" value="1"/>
</dbReference>
<dbReference type="STRING" id="407022.SAMN05661044_02786"/>
<gene>
    <name evidence="4" type="ORF">SAMN05661044_02786</name>
</gene>
<feature type="domain" description="Sulfatase N-terminal" evidence="3">
    <location>
        <begin position="28"/>
        <end position="416"/>
    </location>
</feature>
<dbReference type="GO" id="GO:0004065">
    <property type="term" value="F:arylsulfatase activity"/>
    <property type="evidence" value="ECO:0007669"/>
    <property type="project" value="TreeGrafter"/>
</dbReference>
<dbReference type="Proteomes" id="UP000199421">
    <property type="component" value="Unassembled WGS sequence"/>
</dbReference>
<comment type="similarity">
    <text evidence="1">Belongs to the sulfatase family.</text>
</comment>
<dbReference type="AlphaFoldDB" id="A0A1H7R0N5"/>